<feature type="domain" description="EGF-like" evidence="9">
    <location>
        <begin position="787"/>
        <end position="823"/>
    </location>
</feature>
<dbReference type="InterPro" id="IPR000152">
    <property type="entry name" value="EGF-type_Asp/Asn_hydroxyl_site"/>
</dbReference>
<dbReference type="PANTHER" id="PTHR12916">
    <property type="entry name" value="CYTOCHROME C OXIDASE POLYPEPTIDE VIC-2"/>
    <property type="match status" value="1"/>
</dbReference>
<protein>
    <recommendedName>
        <fullName evidence="9">EGF-like domain-containing protein</fullName>
    </recommendedName>
</protein>
<dbReference type="OrthoDB" id="9975987at2759"/>
<keyword evidence="4 6" id="KW-1015">Disulfide bond</keyword>
<feature type="disulfide bond" evidence="6">
    <location>
        <begin position="912"/>
        <end position="929"/>
    </location>
</feature>
<accession>A0A1X7VS23</accession>
<feature type="domain" description="EGF-like" evidence="9">
    <location>
        <begin position="1023"/>
        <end position="1061"/>
    </location>
</feature>
<dbReference type="SMART" id="SM00179">
    <property type="entry name" value="EGF_CA"/>
    <property type="match status" value="12"/>
</dbReference>
<feature type="transmembrane region" description="Helical" evidence="8">
    <location>
        <begin position="104"/>
        <end position="127"/>
    </location>
</feature>
<dbReference type="FunFam" id="2.10.25.10:FF:000173">
    <property type="entry name" value="Neurogenic locus notch protein 2"/>
    <property type="match status" value="1"/>
</dbReference>
<evidence type="ECO:0000256" key="4">
    <source>
        <dbReference type="ARBA" id="ARBA00023157"/>
    </source>
</evidence>
<keyword evidence="1 6" id="KW-0245">EGF-like domain</keyword>
<feature type="disulfide bond" evidence="6">
    <location>
        <begin position="1112"/>
        <end position="1129"/>
    </location>
</feature>
<feature type="disulfide bond" evidence="6">
    <location>
        <begin position="952"/>
        <end position="969"/>
    </location>
</feature>
<feature type="domain" description="EGF-like" evidence="9">
    <location>
        <begin position="749"/>
        <end position="785"/>
    </location>
</feature>
<feature type="domain" description="EGF-like" evidence="9">
    <location>
        <begin position="1206"/>
        <end position="1242"/>
    </location>
</feature>
<feature type="region of interest" description="Disordered" evidence="7">
    <location>
        <begin position="1391"/>
        <end position="1416"/>
    </location>
</feature>
<feature type="disulfide bond" evidence="6">
    <location>
        <begin position="1032"/>
        <end position="1049"/>
    </location>
</feature>
<feature type="disulfide bond" evidence="6">
    <location>
        <begin position="1051"/>
        <end position="1060"/>
    </location>
</feature>
<evidence type="ECO:0000256" key="8">
    <source>
        <dbReference type="SAM" id="Phobius"/>
    </source>
</evidence>
<feature type="region of interest" description="Disordered" evidence="7">
    <location>
        <begin position="1343"/>
        <end position="1363"/>
    </location>
</feature>
<feature type="disulfide bond" evidence="6">
    <location>
        <begin position="992"/>
        <end position="1009"/>
    </location>
</feature>
<dbReference type="PROSITE" id="PS00010">
    <property type="entry name" value="ASX_HYDROXYL"/>
    <property type="match status" value="2"/>
</dbReference>
<feature type="domain" description="EGF-like" evidence="9">
    <location>
        <begin position="709"/>
        <end position="747"/>
    </location>
</feature>
<dbReference type="eggNOG" id="KOG1217">
    <property type="taxonomic scope" value="Eukaryota"/>
</dbReference>
<dbReference type="InterPro" id="IPR000742">
    <property type="entry name" value="EGF"/>
</dbReference>
<feature type="compositionally biased region" description="Basic and acidic residues" evidence="7">
    <location>
        <begin position="1350"/>
        <end position="1362"/>
    </location>
</feature>
<feature type="disulfide bond" evidence="6">
    <location>
        <begin position="813"/>
        <end position="822"/>
    </location>
</feature>
<dbReference type="GO" id="GO:0005509">
    <property type="term" value="F:calcium ion binding"/>
    <property type="evidence" value="ECO:0007669"/>
    <property type="project" value="InterPro"/>
</dbReference>
<dbReference type="InterPro" id="IPR009030">
    <property type="entry name" value="Growth_fac_rcpt_cys_sf"/>
</dbReference>
<dbReference type="STRING" id="400682.A0A1X7VS23"/>
<name>A0A1X7VS23_AMPQE</name>
<dbReference type="PROSITE" id="PS50026">
    <property type="entry name" value="EGF_3"/>
    <property type="match status" value="12"/>
</dbReference>
<dbReference type="InParanoid" id="A0A1X7VS23"/>
<feature type="disulfide bond" evidence="6">
    <location>
        <begin position="775"/>
        <end position="784"/>
    </location>
</feature>
<feature type="domain" description="EGF-like" evidence="9">
    <location>
        <begin position="825"/>
        <end position="861"/>
    </location>
</feature>
<feature type="disulfide bond" evidence="6">
    <location>
        <begin position="1131"/>
        <end position="1140"/>
    </location>
</feature>
<organism evidence="10">
    <name type="scientific">Amphimedon queenslandica</name>
    <name type="common">Sponge</name>
    <dbReference type="NCBI Taxonomy" id="400682"/>
    <lineage>
        <taxon>Eukaryota</taxon>
        <taxon>Metazoa</taxon>
        <taxon>Porifera</taxon>
        <taxon>Demospongiae</taxon>
        <taxon>Heteroscleromorpha</taxon>
        <taxon>Haplosclerida</taxon>
        <taxon>Niphatidae</taxon>
        <taxon>Amphimedon</taxon>
    </lineage>
</organism>
<evidence type="ECO:0000259" key="9">
    <source>
        <dbReference type="PROSITE" id="PS50026"/>
    </source>
</evidence>
<reference evidence="10" key="1">
    <citation type="submission" date="2017-05" db="UniProtKB">
        <authorList>
            <consortium name="EnsemblMetazoa"/>
        </authorList>
    </citation>
    <scope>IDENTIFICATION</scope>
</reference>
<keyword evidence="8" id="KW-0812">Transmembrane</keyword>
<dbReference type="SMART" id="SM00181">
    <property type="entry name" value="EGF"/>
    <property type="match status" value="13"/>
</dbReference>
<keyword evidence="8" id="KW-0472">Membrane</keyword>
<feature type="disulfide bond" evidence="6">
    <location>
        <begin position="1091"/>
        <end position="1100"/>
    </location>
</feature>
<evidence type="ECO:0000256" key="1">
    <source>
        <dbReference type="ARBA" id="ARBA00022536"/>
    </source>
</evidence>
<feature type="domain" description="EGF-like" evidence="9">
    <location>
        <begin position="903"/>
        <end position="941"/>
    </location>
</feature>
<comment type="caution">
    <text evidence="6">Lacks conserved residue(s) required for the propagation of feature annotation.</text>
</comment>
<feature type="domain" description="EGF-like" evidence="9">
    <location>
        <begin position="863"/>
        <end position="901"/>
    </location>
</feature>
<dbReference type="EnsemblMetazoa" id="Aqu2.1.42610_001">
    <property type="protein sequence ID" value="Aqu2.1.42610_001"/>
    <property type="gene ID" value="Aqu2.1.42610"/>
</dbReference>
<feature type="transmembrane region" description="Helical" evidence="8">
    <location>
        <begin position="1265"/>
        <end position="1290"/>
    </location>
</feature>
<feature type="disulfide bond" evidence="6">
    <location>
        <begin position="737"/>
        <end position="746"/>
    </location>
</feature>
<feature type="disulfide bond" evidence="6">
    <location>
        <begin position="931"/>
        <end position="940"/>
    </location>
</feature>
<evidence type="ECO:0000256" key="5">
    <source>
        <dbReference type="ARBA" id="ARBA00023180"/>
    </source>
</evidence>
<keyword evidence="8" id="KW-1133">Transmembrane helix</keyword>
<feature type="disulfide bond" evidence="6">
    <location>
        <begin position="1072"/>
        <end position="1089"/>
    </location>
</feature>
<feature type="disulfide bond" evidence="6">
    <location>
        <begin position="851"/>
        <end position="860"/>
    </location>
</feature>
<evidence type="ECO:0000256" key="7">
    <source>
        <dbReference type="SAM" id="MobiDB-lite"/>
    </source>
</evidence>
<feature type="domain" description="EGF-like" evidence="9">
    <location>
        <begin position="983"/>
        <end position="1021"/>
    </location>
</feature>
<dbReference type="PROSITE" id="PS01186">
    <property type="entry name" value="EGF_2"/>
    <property type="match status" value="1"/>
</dbReference>
<proteinExistence type="predicted"/>
<dbReference type="CDD" id="cd00054">
    <property type="entry name" value="EGF_CA"/>
    <property type="match status" value="6"/>
</dbReference>
<feature type="disulfide bond" evidence="6">
    <location>
        <begin position="971"/>
        <end position="980"/>
    </location>
</feature>
<feature type="domain" description="EGF-like" evidence="9">
    <location>
        <begin position="1063"/>
        <end position="1101"/>
    </location>
</feature>
<dbReference type="PROSITE" id="PS00022">
    <property type="entry name" value="EGF_1"/>
    <property type="match status" value="12"/>
</dbReference>
<dbReference type="SUPFAM" id="SSF57184">
    <property type="entry name" value="Growth factor receptor domain"/>
    <property type="match status" value="1"/>
</dbReference>
<feature type="disulfide bond" evidence="6">
    <location>
        <begin position="1011"/>
        <end position="1020"/>
    </location>
</feature>
<keyword evidence="5" id="KW-0325">Glycoprotein</keyword>
<feature type="disulfide bond" evidence="6">
    <location>
        <begin position="872"/>
        <end position="889"/>
    </location>
</feature>
<sequence>MERGEHDYTGVGINPMYQSSGTIATQESGTQYDEIKTRPRQIIHKPPERVTTSNSLYASANEMLLKHPTVGGGGNGRVLSSASPDLSFKDVKERFGCPCSSDAAILSCSMLVILLSITAIILSSLLMSGVVNNSTSSSSLTTIASDNSTNNRINTKDTSGPNCTTCTNNNINTSSLTAIRESISFISEEINKLMQDKNMSTSGVLKQLNDYMYQIKIINESLQSLIPESNKPRMPTLTGLNLTSSITINNNDCVVSNIACNIVVQSLFNLQTCQLAHIPYANTTHIIVSSFGSVTPIATGDFNSTTITQQVQASSGEIYNFVPLVYDVMQNALPPVYKNTMQYQQFNTDQKSIKMLKLILLVLTLLFTVDVCYSTCTGSACEAISQGNKGIVIRADDGDYFIPQIDTVNYNCSNHSALCFGENCRMCKCKTQQDTWKDSHGACKNINDGFYMFARDDLEVDTKISTVYFVLNSNGKYELQSVAAGAQLHIVKASTGDNLPSNCAVYELYVMTQDGLVEIEKDGFAIVDGDDSKRYLEISPGSLKIQPNNLQGKLIYMRLKCGSSKKKMYFKIQGKTEALINNTCFTCEGNFKYLGYLDIPEFPRPTTSDAPIHYAVNTLQKSGTDVTGCNADSSNLYFYQNSSNTCSMQPLPNTNLIYATQNKVQGRNLEPTDLTNSAHWDSIMNEVINMTVTCQGNKKFCVLFRLTNTTSNCSYGNPCRNGGMWVDKGIGSCACSCPDGYTGDLCTVSNDPCASSPCHEDATCTIDGSSYQCTCPAGKTGLTCHDNIDYCAGSPCCGDATCSNNGNTYQCTCPAGKTGSTCCDDIDYCAGSPCCGNATCSNNGNSYQCTCPAGKTGSTCCEDIDYCAGSPCCGDATCRSDNALLTYECTCPAGKTGSTCCEDIDYCASSPCCGDATCRSDNTLLTYECTCPAGKTGSTCCEDIDYCAGSPCCGGATCRSDNELLTYECTCPAGKTGSTCCEDIDYCAGSPCCGDATCRSDNELLTYECTCPAGKTGLACCEDIDYCAGSPCCGDATCRSDNELLTYECTCPAGKTGSTCCEDIDYCAGSPCCGDATCRSDNELLTYECTCPAGKTGLACCEDFDYCASSPCCGDATCRSDNELLTYKCTCPAGKTGSTCCEDINYCDPNPCCNGARCEVDESYTVKCSVCPKGYTGERCCEEITTNDDDDNDDNDDDDDDDDNDDNNRCRDDTCSNGGTCALVEGATVCYCPSAYTGRFCQTLIRIPLPTGAAAVNENDNSNSIVPIAVIATASVILTAAVFIIAIIVYQRVYVPWRNRTRLARVNAVNPFKDSNAHQIYNPMYVNEDAAIYSDRTLRDSIRRNTSKSSHADDSPDIKHIDNPLYTTENTTAEDNEHIYETSMSFPPLPPPPPQIDDDDTTNPFNPYDTLPESIGPEMFSAYDKLETSQIVNDPVYEAINGSKADV</sequence>
<dbReference type="PANTHER" id="PTHR12916:SF4">
    <property type="entry name" value="UNINFLATABLE, ISOFORM C"/>
    <property type="match status" value="1"/>
</dbReference>
<keyword evidence="3" id="KW-0677">Repeat</keyword>
<feature type="disulfide bond" evidence="6">
    <location>
        <begin position="1232"/>
        <end position="1241"/>
    </location>
</feature>
<dbReference type="SUPFAM" id="SSF57196">
    <property type="entry name" value="EGF/Laminin"/>
    <property type="match status" value="1"/>
</dbReference>
<evidence type="ECO:0000256" key="2">
    <source>
        <dbReference type="ARBA" id="ARBA00022729"/>
    </source>
</evidence>
<evidence type="ECO:0000256" key="6">
    <source>
        <dbReference type="PROSITE-ProRule" id="PRU00076"/>
    </source>
</evidence>
<evidence type="ECO:0000313" key="10">
    <source>
        <dbReference type="EnsemblMetazoa" id="Aqu2.1.42610_001"/>
    </source>
</evidence>
<keyword evidence="2" id="KW-0732">Signal</keyword>
<evidence type="ECO:0000256" key="3">
    <source>
        <dbReference type="ARBA" id="ARBA00022737"/>
    </source>
</evidence>
<feature type="domain" description="EGF-like" evidence="9">
    <location>
        <begin position="1103"/>
        <end position="1141"/>
    </location>
</feature>
<dbReference type="Gene3D" id="2.10.25.10">
    <property type="entry name" value="Laminin"/>
    <property type="match status" value="9"/>
</dbReference>
<feature type="domain" description="EGF-like" evidence="9">
    <location>
        <begin position="943"/>
        <end position="981"/>
    </location>
</feature>
<dbReference type="InterPro" id="IPR001881">
    <property type="entry name" value="EGF-like_Ca-bd_dom"/>
</dbReference>
<feature type="region of interest" description="Disordered" evidence="7">
    <location>
        <begin position="1"/>
        <end position="20"/>
    </location>
</feature>
<feature type="disulfide bond" evidence="6">
    <location>
        <begin position="891"/>
        <end position="900"/>
    </location>
</feature>